<gene>
    <name evidence="1" type="ORF">THFILI_03315</name>
</gene>
<dbReference type="Proteomes" id="UP000030364">
    <property type="component" value="Unassembled WGS sequence"/>
</dbReference>
<comment type="caution">
    <text evidence="1">The sequence shown here is derived from an EMBL/GenBank/DDBJ whole genome shotgun (WGS) entry which is preliminary data.</text>
</comment>
<sequence length="120" mass="13392">MRNVARILPLFFLLWALALQGPLGLTFPPGTEVRLLSPDLKTLYAAWRVQEGRLLPLSPPLSPRPGQEVRLLVSEPGKKPVTLEGVADRGDLWVLLGKERVSFLKLLKELGLAPPERLWP</sequence>
<proteinExistence type="predicted"/>
<reference evidence="1 2" key="1">
    <citation type="journal article" date="2015" name="Genome Announc.">
        <title>Draft Genome Sequence of the Thermophile Thermus filiformis ATCC 43280, Producer of Carotenoid-(Di)glucoside-Branched Fatty Acid (Di)esters and Source of Hyperthermostable Enzymes of Biotechnological Interest.</title>
        <authorList>
            <person name="Mandelli F."/>
            <person name="Oliveira Ramires B."/>
            <person name="Couger M.B."/>
            <person name="Paixao D.A."/>
            <person name="Camilo C.M."/>
            <person name="Polikarpov I."/>
            <person name="Prade R."/>
            <person name="Riano-Pachon D.M."/>
            <person name="Squina F.M."/>
        </authorList>
    </citation>
    <scope>NUCLEOTIDE SEQUENCE [LARGE SCALE GENOMIC DNA]</scope>
    <source>
        <strain evidence="1 2">ATCC 43280</strain>
    </source>
</reference>
<evidence type="ECO:0000313" key="2">
    <source>
        <dbReference type="Proteomes" id="UP000030364"/>
    </source>
</evidence>
<keyword evidence="2" id="KW-1185">Reference proteome</keyword>
<evidence type="ECO:0000313" key="1">
    <source>
        <dbReference type="EMBL" id="KGQ21470.1"/>
    </source>
</evidence>
<name>A0A0A2WT28_THEFI</name>
<accession>A0A0A2WT28</accession>
<dbReference type="RefSeq" id="WP_038065878.1">
    <property type="nucleotide sequence ID" value="NZ_JPSL02000037.1"/>
</dbReference>
<organism evidence="1 2">
    <name type="scientific">Thermus filiformis</name>
    <dbReference type="NCBI Taxonomy" id="276"/>
    <lineage>
        <taxon>Bacteria</taxon>
        <taxon>Thermotogati</taxon>
        <taxon>Deinococcota</taxon>
        <taxon>Deinococci</taxon>
        <taxon>Thermales</taxon>
        <taxon>Thermaceae</taxon>
        <taxon>Thermus</taxon>
    </lineage>
</organism>
<dbReference type="STRING" id="276.THFILI_03315"/>
<dbReference type="PATRIC" id="fig|276.5.peg.1728"/>
<dbReference type="AlphaFoldDB" id="A0A0A2WT28"/>
<dbReference type="EMBL" id="JPSL02000037">
    <property type="protein sequence ID" value="KGQ21470.1"/>
    <property type="molecule type" value="Genomic_DNA"/>
</dbReference>
<protein>
    <submittedName>
        <fullName evidence="1">Uncharacterized protein</fullName>
    </submittedName>
</protein>